<evidence type="ECO:0000256" key="7">
    <source>
        <dbReference type="ARBA" id="ARBA00022989"/>
    </source>
</evidence>
<evidence type="ECO:0000313" key="16">
    <source>
        <dbReference type="Proteomes" id="UP000663829"/>
    </source>
</evidence>
<evidence type="ECO:0000256" key="10">
    <source>
        <dbReference type="ARBA" id="ARBA00038150"/>
    </source>
</evidence>
<keyword evidence="5 11" id="KW-0812">Transmembrane</keyword>
<evidence type="ECO:0000256" key="9">
    <source>
        <dbReference type="ARBA" id="ARBA00023180"/>
    </source>
</evidence>
<dbReference type="EMBL" id="CAJOBA010052249">
    <property type="protein sequence ID" value="CAF4252947.1"/>
    <property type="molecule type" value="Genomic_DNA"/>
</dbReference>
<feature type="transmembrane region" description="Helical" evidence="11">
    <location>
        <begin position="20"/>
        <end position="41"/>
    </location>
</feature>
<evidence type="ECO:0000256" key="4">
    <source>
        <dbReference type="ARBA" id="ARBA00022679"/>
    </source>
</evidence>
<keyword evidence="7 11" id="KW-1133">Transmembrane helix</keyword>
<comment type="subcellular location">
    <subcellularLocation>
        <location evidence="1">Membrane</location>
        <topology evidence="1">Single-pass type II membrane protein</topology>
    </subcellularLocation>
</comment>
<dbReference type="EMBL" id="CAJNOK010030384">
    <property type="protein sequence ID" value="CAF1459348.1"/>
    <property type="molecule type" value="Genomic_DNA"/>
</dbReference>
<evidence type="ECO:0000256" key="2">
    <source>
        <dbReference type="ARBA" id="ARBA00004922"/>
    </source>
</evidence>
<keyword evidence="8 11" id="KW-0472">Membrane</keyword>
<dbReference type="Proteomes" id="UP000682733">
    <property type="component" value="Unassembled WGS sequence"/>
</dbReference>
<keyword evidence="16" id="KW-1185">Reference proteome</keyword>
<evidence type="ECO:0000256" key="5">
    <source>
        <dbReference type="ARBA" id="ARBA00022692"/>
    </source>
</evidence>
<keyword evidence="9" id="KW-0325">Glycoprotein</keyword>
<dbReference type="AlphaFoldDB" id="A0A815WYI4"/>
<sequence length="278" mass="33344">MRRLCYGFVLKWMYKRKKRYDYFVYMIFIILVFGILSLIIGQSTQLSSSSRHSRYDERDLFLSTLRGRLIRQDKTVIASEIDHLTNYLRKKQLRSHNGTYIAHKCPTFATKDVFYKYKITDKEANFPIAFTILMYDNLFQFEQLLRTIYRPHNFYCIHVDLKTSQTIYNVVKRLVKCLENVCLSPARYNVTWSRYSVLEAERECQKYLLKFPQRKYYLNLAGSDFPLKTNLEIVQILKLLNNQNDITSMPYSQLEQNRKQNHQQVKTAPFTLVIYIHE</sequence>
<gene>
    <name evidence="13" type="ORF">GPM918_LOCUS39232</name>
    <name evidence="12" type="ORF">OVA965_LOCUS35174</name>
    <name evidence="15" type="ORF">SRO942_LOCUS40096</name>
    <name evidence="14" type="ORF">TMI583_LOCUS36132</name>
</gene>
<reference evidence="13" key="1">
    <citation type="submission" date="2021-02" db="EMBL/GenBank/DDBJ databases">
        <authorList>
            <person name="Nowell W R."/>
        </authorList>
    </citation>
    <scope>NUCLEOTIDE SEQUENCE</scope>
</reference>
<evidence type="ECO:0000313" key="14">
    <source>
        <dbReference type="EMBL" id="CAF4252947.1"/>
    </source>
</evidence>
<dbReference type="GO" id="GO:0016020">
    <property type="term" value="C:membrane"/>
    <property type="evidence" value="ECO:0007669"/>
    <property type="project" value="UniProtKB-SubCell"/>
</dbReference>
<keyword evidence="3" id="KW-0328">Glycosyltransferase</keyword>
<dbReference type="GO" id="GO:0008375">
    <property type="term" value="F:acetylglucosaminyltransferase activity"/>
    <property type="evidence" value="ECO:0007669"/>
    <property type="project" value="TreeGrafter"/>
</dbReference>
<accession>A0A815WYI4</accession>
<dbReference type="Proteomes" id="UP000681722">
    <property type="component" value="Unassembled WGS sequence"/>
</dbReference>
<dbReference type="PANTHER" id="PTHR19297:SF191">
    <property type="entry name" value="PROTEIN XYLOSYLTRANSFERASE"/>
    <property type="match status" value="1"/>
</dbReference>
<comment type="caution">
    <text evidence="13">The sequence shown here is derived from an EMBL/GenBank/DDBJ whole genome shotgun (WGS) entry which is preliminary data.</text>
</comment>
<keyword evidence="6" id="KW-0735">Signal-anchor</keyword>
<comment type="similarity">
    <text evidence="10">Belongs to the glycosyltransferase 14 family.</text>
</comment>
<dbReference type="Proteomes" id="UP000663829">
    <property type="component" value="Unassembled WGS sequence"/>
</dbReference>
<evidence type="ECO:0000313" key="15">
    <source>
        <dbReference type="EMBL" id="CAF4412602.1"/>
    </source>
</evidence>
<organism evidence="13 16">
    <name type="scientific">Didymodactylos carnosus</name>
    <dbReference type="NCBI Taxonomy" id="1234261"/>
    <lineage>
        <taxon>Eukaryota</taxon>
        <taxon>Metazoa</taxon>
        <taxon>Spiralia</taxon>
        <taxon>Gnathifera</taxon>
        <taxon>Rotifera</taxon>
        <taxon>Eurotatoria</taxon>
        <taxon>Bdelloidea</taxon>
        <taxon>Philodinida</taxon>
        <taxon>Philodinidae</taxon>
        <taxon>Didymodactylos</taxon>
    </lineage>
</organism>
<evidence type="ECO:0000256" key="11">
    <source>
        <dbReference type="SAM" id="Phobius"/>
    </source>
</evidence>
<dbReference type="InterPro" id="IPR003406">
    <property type="entry name" value="Glyco_trans_14"/>
</dbReference>
<dbReference type="EMBL" id="CAJNOQ010027189">
    <property type="protein sequence ID" value="CAF1551539.1"/>
    <property type="molecule type" value="Genomic_DNA"/>
</dbReference>
<proteinExistence type="inferred from homology"/>
<evidence type="ECO:0000313" key="13">
    <source>
        <dbReference type="EMBL" id="CAF1551539.1"/>
    </source>
</evidence>
<evidence type="ECO:0000313" key="12">
    <source>
        <dbReference type="EMBL" id="CAF1459348.1"/>
    </source>
</evidence>
<dbReference type="Proteomes" id="UP000677228">
    <property type="component" value="Unassembled WGS sequence"/>
</dbReference>
<evidence type="ECO:0000256" key="3">
    <source>
        <dbReference type="ARBA" id="ARBA00022676"/>
    </source>
</evidence>
<protein>
    <submittedName>
        <fullName evidence="13">Uncharacterized protein</fullName>
    </submittedName>
</protein>
<evidence type="ECO:0000256" key="1">
    <source>
        <dbReference type="ARBA" id="ARBA00004606"/>
    </source>
</evidence>
<dbReference type="EMBL" id="CAJOBC010092877">
    <property type="protein sequence ID" value="CAF4412602.1"/>
    <property type="molecule type" value="Genomic_DNA"/>
</dbReference>
<dbReference type="Pfam" id="PF02485">
    <property type="entry name" value="Branch"/>
    <property type="match status" value="1"/>
</dbReference>
<comment type="pathway">
    <text evidence="2">Protein modification; protein glycosylation.</text>
</comment>
<evidence type="ECO:0000256" key="8">
    <source>
        <dbReference type="ARBA" id="ARBA00023136"/>
    </source>
</evidence>
<evidence type="ECO:0000256" key="6">
    <source>
        <dbReference type="ARBA" id="ARBA00022968"/>
    </source>
</evidence>
<name>A0A815WYI4_9BILA</name>
<keyword evidence="4" id="KW-0808">Transferase</keyword>
<dbReference type="OrthoDB" id="2019572at2759"/>
<dbReference type="PANTHER" id="PTHR19297">
    <property type="entry name" value="GLYCOSYLTRANSFERASE 14 FAMILY MEMBER"/>
    <property type="match status" value="1"/>
</dbReference>